<dbReference type="InterPro" id="IPR050216">
    <property type="entry name" value="LRR_domain-containing"/>
</dbReference>
<name>A0A0D2JAL0_9EURO</name>
<dbReference type="GO" id="GO:0005737">
    <property type="term" value="C:cytoplasm"/>
    <property type="evidence" value="ECO:0007669"/>
    <property type="project" value="TreeGrafter"/>
</dbReference>
<keyword evidence="5" id="KW-1185">Reference proteome</keyword>
<feature type="region of interest" description="Disordered" evidence="3">
    <location>
        <begin position="1"/>
        <end position="155"/>
    </location>
</feature>
<dbReference type="PANTHER" id="PTHR48051:SF46">
    <property type="entry name" value="LEUCINE RICH REPEAT-CONTAINING DOMAIN PROTEIN"/>
    <property type="match status" value="1"/>
</dbReference>
<reference evidence="4 5" key="1">
    <citation type="submission" date="2015-01" db="EMBL/GenBank/DDBJ databases">
        <title>The Genome Sequence of Rhinocladiella mackenzie CBS 650.93.</title>
        <authorList>
            <consortium name="The Broad Institute Genomics Platform"/>
            <person name="Cuomo C."/>
            <person name="de Hoog S."/>
            <person name="Gorbushina A."/>
            <person name="Stielow B."/>
            <person name="Teixiera M."/>
            <person name="Abouelleil A."/>
            <person name="Chapman S.B."/>
            <person name="Priest M."/>
            <person name="Young S.K."/>
            <person name="Wortman J."/>
            <person name="Nusbaum C."/>
            <person name="Birren B."/>
        </authorList>
    </citation>
    <scope>NUCLEOTIDE SEQUENCE [LARGE SCALE GENOMIC DNA]</scope>
    <source>
        <strain evidence="4 5">CBS 650.93</strain>
    </source>
</reference>
<dbReference type="SMART" id="SM00369">
    <property type="entry name" value="LRR_TYP"/>
    <property type="match status" value="2"/>
</dbReference>
<evidence type="ECO:0000313" key="5">
    <source>
        <dbReference type="Proteomes" id="UP000053617"/>
    </source>
</evidence>
<sequence length="475" mass="54187">MDDLDLPALPPSASEAAQTPPRPSLLLTRKRTRSDYDDELATSSDPALFSSDEQAPGAENYVAGKRKKRTYKGSWWDRHPINEGNRKQRRKREFKRNYDSGIFMGSESSEEPVSSESFSMEDELMGDQRKAKDKDPRAQRRLWATTPDPESTSRAKLALKPAIKVPKEHEEVCAVVRQCLDQGKEDVDLSSMSLSSLPSEIASLQTLSKQDEIVPGMLDTGTDLEPHLRLYLANNIFCKFPTPILNLYNLRVLSLRQNNLTSIPPSIRDLVNLESLNVAGNQLTELPFEIIELARYHKLQQLTCHPNPWARIEEEERERDSAALRRRNTEIELNLRGKNLRLVRLGSCSFEKEGGLVTTTTMTSIREDQNCTKVPSLTELVLRQLNKVDPQGRINFQSLMPPDSSPSVLQCLDTLNQQGSKRCTTCHRPIVLAGAEWREWWSIRESQTPNLEDRAFLPYRRSKCWIGCRRPENEF</sequence>
<feature type="compositionally biased region" description="Basic and acidic residues" evidence="3">
    <location>
        <begin position="75"/>
        <end position="86"/>
    </location>
</feature>
<proteinExistence type="predicted"/>
<accession>A0A0D2JAL0</accession>
<evidence type="ECO:0000256" key="2">
    <source>
        <dbReference type="ARBA" id="ARBA00022737"/>
    </source>
</evidence>
<dbReference type="SUPFAM" id="SSF52058">
    <property type="entry name" value="L domain-like"/>
    <property type="match status" value="1"/>
</dbReference>
<dbReference type="Gene3D" id="3.80.10.10">
    <property type="entry name" value="Ribonuclease Inhibitor"/>
    <property type="match status" value="1"/>
</dbReference>
<dbReference type="STRING" id="1442369.A0A0D2JAL0"/>
<dbReference type="EMBL" id="KN847477">
    <property type="protein sequence ID" value="KIX06150.1"/>
    <property type="molecule type" value="Genomic_DNA"/>
</dbReference>
<organism evidence="4 5">
    <name type="scientific">Rhinocladiella mackenziei CBS 650.93</name>
    <dbReference type="NCBI Taxonomy" id="1442369"/>
    <lineage>
        <taxon>Eukaryota</taxon>
        <taxon>Fungi</taxon>
        <taxon>Dikarya</taxon>
        <taxon>Ascomycota</taxon>
        <taxon>Pezizomycotina</taxon>
        <taxon>Eurotiomycetes</taxon>
        <taxon>Chaetothyriomycetidae</taxon>
        <taxon>Chaetothyriales</taxon>
        <taxon>Herpotrichiellaceae</taxon>
        <taxon>Rhinocladiella</taxon>
    </lineage>
</organism>
<dbReference type="InterPro" id="IPR025875">
    <property type="entry name" value="Leu-rich_rpt_4"/>
</dbReference>
<keyword evidence="1" id="KW-0433">Leucine-rich repeat</keyword>
<evidence type="ECO:0008006" key="6">
    <source>
        <dbReference type="Google" id="ProtNLM"/>
    </source>
</evidence>
<dbReference type="RefSeq" id="XP_013273286.1">
    <property type="nucleotide sequence ID" value="XM_013417832.1"/>
</dbReference>
<dbReference type="InterPro" id="IPR032675">
    <property type="entry name" value="LRR_dom_sf"/>
</dbReference>
<protein>
    <recommendedName>
        <fullName evidence="6">Leucine Rich Repeat domain protein</fullName>
    </recommendedName>
</protein>
<dbReference type="InterPro" id="IPR001611">
    <property type="entry name" value="Leu-rich_rpt"/>
</dbReference>
<evidence type="ECO:0000256" key="1">
    <source>
        <dbReference type="ARBA" id="ARBA00022614"/>
    </source>
</evidence>
<feature type="compositionally biased region" description="Basic and acidic residues" evidence="3">
    <location>
        <begin position="126"/>
        <end position="138"/>
    </location>
</feature>
<dbReference type="GeneID" id="25292195"/>
<dbReference type="Pfam" id="PF12799">
    <property type="entry name" value="LRR_4"/>
    <property type="match status" value="1"/>
</dbReference>
<evidence type="ECO:0000313" key="4">
    <source>
        <dbReference type="EMBL" id="KIX06150.1"/>
    </source>
</evidence>
<dbReference type="PANTHER" id="PTHR48051">
    <property type="match status" value="1"/>
</dbReference>
<keyword evidence="2" id="KW-0677">Repeat</keyword>
<dbReference type="PROSITE" id="PS51450">
    <property type="entry name" value="LRR"/>
    <property type="match status" value="2"/>
</dbReference>
<dbReference type="InterPro" id="IPR003591">
    <property type="entry name" value="Leu-rich_rpt_typical-subtyp"/>
</dbReference>
<dbReference type="VEuPathDB" id="FungiDB:Z518_04124"/>
<dbReference type="HOGENOM" id="CLU_027499_0_0_1"/>
<dbReference type="Proteomes" id="UP000053617">
    <property type="component" value="Unassembled WGS sequence"/>
</dbReference>
<evidence type="ECO:0000256" key="3">
    <source>
        <dbReference type="SAM" id="MobiDB-lite"/>
    </source>
</evidence>
<gene>
    <name evidence="4" type="ORF">Z518_04124</name>
</gene>
<dbReference type="AlphaFoldDB" id="A0A0D2JAL0"/>
<dbReference type="OrthoDB" id="1274115at2759"/>